<evidence type="ECO:0000313" key="2">
    <source>
        <dbReference type="EMBL" id="OBY61241.1"/>
    </source>
</evidence>
<keyword evidence="1" id="KW-0472">Membrane</keyword>
<dbReference type="EMBL" id="LSFL01000044">
    <property type="protein sequence ID" value="OBY61241.1"/>
    <property type="molecule type" value="Genomic_DNA"/>
</dbReference>
<comment type="caution">
    <text evidence="2">The sequence shown here is derived from an EMBL/GenBank/DDBJ whole genome shotgun (WGS) entry which is preliminary data.</text>
</comment>
<keyword evidence="3" id="KW-1185">Reference proteome</keyword>
<protein>
    <submittedName>
        <fullName evidence="2">Uncharacterized protein</fullName>
    </submittedName>
</protein>
<evidence type="ECO:0000256" key="1">
    <source>
        <dbReference type="SAM" id="Phobius"/>
    </source>
</evidence>
<proteinExistence type="predicted"/>
<gene>
    <name evidence="2" type="ORF">LPB301_17390</name>
</gene>
<accession>A0A1B8TNK6</accession>
<dbReference type="AlphaFoldDB" id="A0A1B8TNK6"/>
<dbReference type="KEGG" id="prn:BW723_10365"/>
<keyword evidence="1" id="KW-1133">Transmembrane helix</keyword>
<feature type="transmembrane region" description="Helical" evidence="1">
    <location>
        <begin position="6"/>
        <end position="22"/>
    </location>
</feature>
<organism evidence="2 3">
    <name type="scientific">Polaribacter reichenbachii</name>
    <dbReference type="NCBI Taxonomy" id="996801"/>
    <lineage>
        <taxon>Bacteria</taxon>
        <taxon>Pseudomonadati</taxon>
        <taxon>Bacteroidota</taxon>
        <taxon>Flavobacteriia</taxon>
        <taxon>Flavobacteriales</taxon>
        <taxon>Flavobacteriaceae</taxon>
    </lineage>
</organism>
<name>A0A1B8TNK6_9FLAO</name>
<reference evidence="3" key="1">
    <citation type="submission" date="2016-02" db="EMBL/GenBank/DDBJ databases">
        <title>Paenibacillus sp. LPB0068, isolated from Crassostrea gigas.</title>
        <authorList>
            <person name="Shin S.-K."/>
            <person name="Yi H."/>
        </authorList>
    </citation>
    <scope>NUCLEOTIDE SEQUENCE [LARGE SCALE GENOMIC DNA]</scope>
    <source>
        <strain evidence="3">KCTC 23969</strain>
    </source>
</reference>
<dbReference type="Proteomes" id="UP000092612">
    <property type="component" value="Unassembled WGS sequence"/>
</dbReference>
<evidence type="ECO:0000313" key="3">
    <source>
        <dbReference type="Proteomes" id="UP000092612"/>
    </source>
</evidence>
<keyword evidence="1" id="KW-0812">Transmembrane</keyword>
<sequence length="61" mass="7284">MKLTLKLFQTLVVLIIIGYCKYKNDVKKKKVKEENLFTLLSNNKTNIHFKNTIKKTTYFML</sequence>